<dbReference type="EC" id="3.2.1.22" evidence="6"/>
<evidence type="ECO:0000313" key="8">
    <source>
        <dbReference type="EMBL" id="PLT45254.1"/>
    </source>
</evidence>
<gene>
    <name evidence="8" type="ORF">B8V81_3685</name>
</gene>
<dbReference type="Proteomes" id="UP000234789">
    <property type="component" value="Unassembled WGS sequence"/>
</dbReference>
<evidence type="ECO:0000256" key="3">
    <source>
        <dbReference type="ARBA" id="ARBA00022729"/>
    </source>
</evidence>
<dbReference type="Pfam" id="PF17801">
    <property type="entry name" value="Melibiase_C"/>
    <property type="match status" value="1"/>
</dbReference>
<dbReference type="InterPro" id="IPR000111">
    <property type="entry name" value="Glyco_hydro_27/36_CS"/>
</dbReference>
<dbReference type="PANTHER" id="PTHR11452">
    <property type="entry name" value="ALPHA-GALACTOSIDASE/ALPHA-N-ACETYLGALACTOSAMINIDASE"/>
    <property type="match status" value="1"/>
</dbReference>
<keyword evidence="4 6" id="KW-0378">Hydrolase</keyword>
<keyword evidence="5 6" id="KW-0326">Glycosidase</keyword>
<dbReference type="CDD" id="cd14792">
    <property type="entry name" value="GH27"/>
    <property type="match status" value="1"/>
</dbReference>
<dbReference type="FunFam" id="3.20.20.70:FF:000197">
    <property type="entry name" value="Alpha-galactosidase"/>
    <property type="match status" value="1"/>
</dbReference>
<dbReference type="GO" id="GO:0005975">
    <property type="term" value="P:carbohydrate metabolic process"/>
    <property type="evidence" value="ECO:0007669"/>
    <property type="project" value="InterPro"/>
</dbReference>
<evidence type="ECO:0000256" key="5">
    <source>
        <dbReference type="ARBA" id="ARBA00023295"/>
    </source>
</evidence>
<dbReference type="Gene3D" id="2.60.40.1180">
    <property type="entry name" value="Golgi alpha-mannosidase II"/>
    <property type="match status" value="1"/>
</dbReference>
<dbReference type="PRINTS" id="PR00740">
    <property type="entry name" value="GLHYDRLASE27"/>
</dbReference>
<protein>
    <recommendedName>
        <fullName evidence="6">Alpha-galactosidase</fullName>
        <ecNumber evidence="6">3.2.1.22</ecNumber>
    </recommendedName>
    <alternativeName>
        <fullName evidence="6">Melibiase</fullName>
    </alternativeName>
</protein>
<keyword evidence="3" id="KW-0732">Signal</keyword>
<evidence type="ECO:0000256" key="2">
    <source>
        <dbReference type="ARBA" id="ARBA00009743"/>
    </source>
</evidence>
<organism evidence="8 9">
    <name type="scientific">Paenibacillus pasadenensis</name>
    <dbReference type="NCBI Taxonomy" id="217090"/>
    <lineage>
        <taxon>Bacteria</taxon>
        <taxon>Bacillati</taxon>
        <taxon>Bacillota</taxon>
        <taxon>Bacilli</taxon>
        <taxon>Bacillales</taxon>
        <taxon>Paenibacillaceae</taxon>
        <taxon>Paenibacillus</taxon>
    </lineage>
</organism>
<dbReference type="SUPFAM" id="SSF51445">
    <property type="entry name" value="(Trans)glycosidases"/>
    <property type="match status" value="1"/>
</dbReference>
<dbReference type="InterPro" id="IPR002241">
    <property type="entry name" value="Glyco_hydro_27"/>
</dbReference>
<dbReference type="InterPro" id="IPR013780">
    <property type="entry name" value="Glyco_hydro_b"/>
</dbReference>
<comment type="similarity">
    <text evidence="1">Belongs to the glycosyl hydrolase 36 family.</text>
</comment>
<name>A0A2N5N4H8_9BACL</name>
<dbReference type="InterPro" id="IPR017853">
    <property type="entry name" value="GH"/>
</dbReference>
<comment type="catalytic activity">
    <reaction evidence="6">
        <text>Hydrolysis of terminal, non-reducing alpha-D-galactose residues in alpha-D-galactosides, including galactose oligosaccharides, galactomannans and galactolipids.</text>
        <dbReference type="EC" id="3.2.1.22"/>
    </reaction>
</comment>
<dbReference type="GO" id="GO:0004557">
    <property type="term" value="F:alpha-galactosidase activity"/>
    <property type="evidence" value="ECO:0007669"/>
    <property type="project" value="UniProtKB-EC"/>
</dbReference>
<evidence type="ECO:0000256" key="6">
    <source>
        <dbReference type="RuleBase" id="RU361168"/>
    </source>
</evidence>
<accession>A0A2N5N4H8</accession>
<dbReference type="PROSITE" id="PS00512">
    <property type="entry name" value="ALPHA_GALACTOSIDASE"/>
    <property type="match status" value="1"/>
</dbReference>
<evidence type="ECO:0000256" key="1">
    <source>
        <dbReference type="ARBA" id="ARBA00006202"/>
    </source>
</evidence>
<comment type="caution">
    <text evidence="8">The sequence shown here is derived from an EMBL/GenBank/DDBJ whole genome shotgun (WGS) entry which is preliminary data.</text>
</comment>
<sequence length="391" mass="44037">MKEMDANKPLGLTPALGWNSWNTFTWDINEELIRNVADLFVTDGYKDAGYEYIVIDDCWSLKERDADGNLVADPAKFPSGMKALADYIHAKGLKFGMYSCVGTHTCAGYPGSFEHEFQDAALFAEWGVDFLKYDYCFKPRHISGELMYKRMSLALKNSGRDILFSACNWGEDKVYDWIRESGAHTYRSTVDIRDFWDSIKDLAISQLDKTPFTGPFSYNDLDMLVVGMNGGSNDAFIGSKIGGCTDIEYRTHFALWALMGSPLMIGCDIRNASEATKDILLNRDLIAINQDIEGRGAYRIKPEPNWFHNDEVFILVKVLTDGDLAIGFFNLSDTPREVPVLFWDLGLPHAAGFSLSLYDCIEHAELGSFKERFAPVVPAHDCRVVRAKLVR</sequence>
<evidence type="ECO:0000313" key="9">
    <source>
        <dbReference type="Proteomes" id="UP000234789"/>
    </source>
</evidence>
<reference evidence="8 9" key="1">
    <citation type="submission" date="2017-05" db="EMBL/GenBank/DDBJ databases">
        <title>Functional genome analysis of Paenibacillus pasadenensis strain R16: insights on endophytic life style and antifungal activity.</title>
        <authorList>
            <person name="Passera A."/>
            <person name="Marcolungo L."/>
            <person name="Casati P."/>
            <person name="Brasca M."/>
            <person name="Quaglino F."/>
            <person name="Delledonne M."/>
        </authorList>
    </citation>
    <scope>NUCLEOTIDE SEQUENCE [LARGE SCALE GENOMIC DNA]</scope>
    <source>
        <strain evidence="8 9">R16</strain>
    </source>
</reference>
<dbReference type="AlphaFoldDB" id="A0A2N5N4H8"/>
<keyword evidence="9" id="KW-1185">Reference proteome</keyword>
<dbReference type="InterPro" id="IPR013785">
    <property type="entry name" value="Aldolase_TIM"/>
</dbReference>
<dbReference type="Gene3D" id="3.20.20.70">
    <property type="entry name" value="Aldolase class I"/>
    <property type="match status" value="1"/>
</dbReference>
<dbReference type="Pfam" id="PF16499">
    <property type="entry name" value="Melibiase_2"/>
    <property type="match status" value="1"/>
</dbReference>
<dbReference type="SUPFAM" id="SSF51011">
    <property type="entry name" value="Glycosyl hydrolase domain"/>
    <property type="match status" value="1"/>
</dbReference>
<proteinExistence type="inferred from homology"/>
<dbReference type="EMBL" id="NFEZ01000004">
    <property type="protein sequence ID" value="PLT45254.1"/>
    <property type="molecule type" value="Genomic_DNA"/>
</dbReference>
<dbReference type="PANTHER" id="PTHR11452:SF75">
    <property type="entry name" value="ALPHA-GALACTOSIDASE MEL1"/>
    <property type="match status" value="1"/>
</dbReference>
<evidence type="ECO:0000256" key="4">
    <source>
        <dbReference type="ARBA" id="ARBA00022801"/>
    </source>
</evidence>
<keyword evidence="6" id="KW-1015">Disulfide bond</keyword>
<feature type="domain" description="Alpha galactosidase C-terminal" evidence="7">
    <location>
        <begin position="312"/>
        <end position="386"/>
    </location>
</feature>
<dbReference type="InterPro" id="IPR041233">
    <property type="entry name" value="Melibiase_C"/>
</dbReference>
<comment type="similarity">
    <text evidence="2 6">Belongs to the glycosyl hydrolase 27 family.</text>
</comment>
<evidence type="ECO:0000259" key="7">
    <source>
        <dbReference type="Pfam" id="PF17801"/>
    </source>
</evidence>